<evidence type="ECO:0000256" key="18">
    <source>
        <dbReference type="ARBA" id="ARBA00093409"/>
    </source>
</evidence>
<evidence type="ECO:0000256" key="16">
    <source>
        <dbReference type="ARBA" id="ARBA00093362"/>
    </source>
</evidence>
<dbReference type="Gene3D" id="1.20.91.20">
    <property type="entry name" value="Anaphylotoxins (complement system)"/>
    <property type="match status" value="1"/>
</dbReference>
<dbReference type="Pfam" id="PF17789">
    <property type="entry name" value="MG4"/>
    <property type="match status" value="1"/>
</dbReference>
<feature type="domain" description="Anaphylatoxin-like" evidence="24">
    <location>
        <begin position="692"/>
        <end position="727"/>
    </location>
</feature>
<evidence type="ECO:0000256" key="20">
    <source>
        <dbReference type="ARBA" id="ARBA00093492"/>
    </source>
</evidence>
<dbReference type="SMART" id="SM01419">
    <property type="entry name" value="Thiol-ester_cl"/>
    <property type="match status" value="1"/>
</dbReference>
<dbReference type="InterPro" id="IPR009048">
    <property type="entry name" value="A-macroglobulin_rcpt-bd"/>
</dbReference>
<dbReference type="InterPro" id="IPR002890">
    <property type="entry name" value="MG2"/>
</dbReference>
<protein>
    <submittedName>
        <fullName evidence="26">Uncharacterized protein</fullName>
    </submittedName>
</protein>
<dbReference type="GO" id="GO:0006957">
    <property type="term" value="P:complement activation, alternative pathway"/>
    <property type="evidence" value="ECO:0007669"/>
    <property type="project" value="UniProtKB-KW"/>
</dbReference>
<keyword evidence="14" id="KW-0325">Glycoprotein</keyword>
<dbReference type="GO" id="GO:0004866">
    <property type="term" value="F:endopeptidase inhibitor activity"/>
    <property type="evidence" value="ECO:0007669"/>
    <property type="project" value="InterPro"/>
</dbReference>
<dbReference type="Pfam" id="PF21406">
    <property type="entry name" value="C3_CUB1"/>
    <property type="match status" value="1"/>
</dbReference>
<dbReference type="InterPro" id="IPR001840">
    <property type="entry name" value="Anaphylatoxn_comp_syst_dom"/>
</dbReference>
<dbReference type="InterPro" id="IPR001599">
    <property type="entry name" value="Macroglobln_a2"/>
</dbReference>
<accession>A0A667ILK8</accession>
<dbReference type="SUPFAM" id="SSF48239">
    <property type="entry name" value="Terpenoid cyclases/Protein prenyltransferases"/>
    <property type="match status" value="1"/>
</dbReference>
<evidence type="ECO:0000256" key="4">
    <source>
        <dbReference type="ARBA" id="ARBA00022525"/>
    </source>
</evidence>
<dbReference type="FunFam" id="6.20.50.160:FF:000003">
    <property type="entry name" value="Complement C3"/>
    <property type="match status" value="1"/>
</dbReference>
<dbReference type="FunFam" id="2.60.40.690:FF:000004">
    <property type="entry name" value="Complement C3"/>
    <property type="match status" value="1"/>
</dbReference>
<dbReference type="FunFam" id="2.60.40.1930:FF:000008">
    <property type="entry name" value="Complement C3"/>
    <property type="match status" value="1"/>
</dbReference>
<dbReference type="InterPro" id="IPR001134">
    <property type="entry name" value="Netrin_domain"/>
</dbReference>
<keyword evidence="4" id="KW-0964">Secreted</keyword>
<keyword evidence="8" id="KW-0443">Lipid metabolism</keyword>
<evidence type="ECO:0000313" key="26">
    <source>
        <dbReference type="Ensembl" id="ENSLCNP00005033306.1"/>
    </source>
</evidence>
<dbReference type="Gene3D" id="6.20.50.160">
    <property type="match status" value="1"/>
</dbReference>
<dbReference type="InterPro" id="IPR040839">
    <property type="entry name" value="MG4"/>
</dbReference>
<dbReference type="Gene3D" id="2.60.120.1540">
    <property type="match status" value="1"/>
</dbReference>
<gene>
    <name evidence="26" type="primary">LOC115499309</name>
</gene>
<comment type="subunit">
    <text evidence="20">During pregnancy, C3dg exists as a complex (probably a 2:2:2 heterohexamer) with AGT and the proform of PRG2. Interacts with CR2 (via the N-terminal Sushi domains 1 and 2).</text>
</comment>
<dbReference type="Pfam" id="PF17790">
    <property type="entry name" value="MG1"/>
    <property type="match status" value="1"/>
</dbReference>
<evidence type="ECO:0000259" key="24">
    <source>
        <dbReference type="PROSITE" id="PS01178"/>
    </source>
</evidence>
<dbReference type="SUPFAM" id="SSF47686">
    <property type="entry name" value="Anaphylotoxins (complement system)"/>
    <property type="match status" value="1"/>
</dbReference>
<keyword evidence="11" id="KW-0882">Thioester bond</keyword>
<dbReference type="Gene3D" id="1.50.10.20">
    <property type="match status" value="1"/>
</dbReference>
<dbReference type="Gene3D" id="2.60.40.10">
    <property type="entry name" value="Immunoglobulins"/>
    <property type="match status" value="2"/>
</dbReference>
<feature type="chain" id="PRO_5025481557" evidence="23">
    <location>
        <begin position="24"/>
        <end position="1636"/>
    </location>
</feature>
<name>A0A667ILK8_LYNCA</name>
<dbReference type="PANTHER" id="PTHR11412">
    <property type="entry name" value="MACROGLOBULIN / COMPLEMENT"/>
    <property type="match status" value="1"/>
</dbReference>
<dbReference type="Pfam" id="PF00207">
    <property type="entry name" value="A2M"/>
    <property type="match status" value="1"/>
</dbReference>
<dbReference type="InterPro" id="IPR019742">
    <property type="entry name" value="MacrogloblnA2_CS"/>
</dbReference>
<evidence type="ECO:0000256" key="8">
    <source>
        <dbReference type="ARBA" id="ARBA00022832"/>
    </source>
</evidence>
<comment type="subunit">
    <text evidence="22">Interacts with CFH. Interacts with CR2.</text>
</comment>
<dbReference type="Gene3D" id="2.40.50.120">
    <property type="match status" value="1"/>
</dbReference>
<evidence type="ECO:0000256" key="21">
    <source>
        <dbReference type="ARBA" id="ARBA00093550"/>
    </source>
</evidence>
<comment type="function">
    <text evidence="1">Acts as a chemoattractant for neutrophils in chronic inflammation.</text>
</comment>
<evidence type="ECO:0000256" key="7">
    <source>
        <dbReference type="ARBA" id="ARBA00022729"/>
    </source>
</evidence>
<dbReference type="FunFam" id="2.60.40.10:FF:001013">
    <property type="entry name" value="Complement C3"/>
    <property type="match status" value="1"/>
</dbReference>
<dbReference type="PROSITE" id="PS50189">
    <property type="entry name" value="NTR"/>
    <property type="match status" value="1"/>
</dbReference>
<dbReference type="InterPro" id="IPR013783">
    <property type="entry name" value="Ig-like_fold"/>
</dbReference>
<comment type="subunit">
    <text evidence="21">Complement C3b is composed of complement C3b and complement C3 beta chains that are associated via disulfide bonds. Non-enzymatic component of the C5 convertase, also named C4bC2bC3b, composed of the serine protease complement C2b (C2), complement C3b, as well as complement C4b (C4). Non-enzymatic component of the C5 convertase of the alternative complement pathways composed of the serine protease complement CFB and complement C3b. Interacts with CFP; interaction takes place together with CFB in the alternative complement system and allows the complex to become active. Interacts with CR1 (via Sushi 8 and Sushi 9 domains). Interacts with CFH.</text>
</comment>
<evidence type="ECO:0000256" key="10">
    <source>
        <dbReference type="ARBA" id="ARBA00022875"/>
    </source>
</evidence>
<keyword evidence="9" id="KW-0391">Immunity</keyword>
<keyword evidence="12" id="KW-1015">Disulfide bond</keyword>
<dbReference type="Pfam" id="PF01821">
    <property type="entry name" value="ANATO"/>
    <property type="match status" value="1"/>
</dbReference>
<evidence type="ECO:0000256" key="5">
    <source>
        <dbReference type="ARBA" id="ARBA00022553"/>
    </source>
</evidence>
<dbReference type="Pfam" id="PF07677">
    <property type="entry name" value="A2M_recep"/>
    <property type="match status" value="1"/>
</dbReference>
<evidence type="ECO:0000256" key="1">
    <source>
        <dbReference type="ARBA" id="ARBA00003326"/>
    </source>
</evidence>
<reference evidence="26" key="1">
    <citation type="submission" date="2025-08" db="UniProtKB">
        <authorList>
            <consortium name="Ensembl"/>
        </authorList>
    </citation>
    <scope>IDENTIFICATION</scope>
</reference>
<evidence type="ECO:0000259" key="25">
    <source>
        <dbReference type="PROSITE" id="PS50189"/>
    </source>
</evidence>
<dbReference type="InterPro" id="IPR018081">
    <property type="entry name" value="Anaphylatoxin_comp_syst"/>
</dbReference>
<sequence length="1636" mass="184146">MGPASGPSLLLLLLLPILPLAPGDPMFSMITPNILQLGNEEKVLLEAHDYGGNLAVTVNVYDFPAKKQRMFSETIALIRETDHMGTVNINIPANQELTSGKEKKFVTIQADFGGTVVENIVLVSSQSGYIFIQTDKPIYTPGSTVLYRIFTVNNDLLPVGRAVVISIQTPDNILIKKDSLSSQNQVGILSLSWNIPELVNTGQWKIEAHYEDAPQQVFSAEFEVKEYVLPSFEVQVEPTEKFYYIDDPQGLEVTITARFLYGKNVDGIAFVIFGVQDGEQRISLPQSLSRVQIDDGSGEARLERKVLLSGVEPSGADALVGKSLYVSVTVILHSGSDMVEAEHSGIPIVTSPYQIHFTKTSKFFKPGMPFDLMVFVTNPDGSPARNIPVVTQYSKSRSFTQEDGVAKLIINTHKTFRSLPITVSTRKDGIPESRQTNRTMNAQPYSTMSNNYLHISVPRVELKPGEDLNVNFHLRIDPTTTQENNIRYFTYLIMNKGKLLKVERQTREPGQDMYALPLTITEDFIPSFRLVAYYTFINNKGQREVVADSVWVDVKDSCVGKLVVKGGRKEERVHLPGQQMTLKIEGDHGARVGLVVVDKGVFVLNKKNKLTQSKIWNVVEKADIGCTPGGGKDYAGVFTDAGLAFQTNTNLQTPDRTDPECPKPDARRRRSVMLTEKRMDKAGQYPKQLRKCCEHGMRENPMKFSCERRARFIQHEASCVKAFLDCCNYITQLRLNHTRSAHLGLARSDLDEDIIPEEDIISRSQFPESWLWRMEDLNEPPVHLLPLTLHSWAGICVADPYEVTVMQDFFIDLRLPFSVVRNEQVEIRAVLYNYQDVGELKVRVTLLYNPAFCSQATARKPYQQILEIPAKSSIAVPFLLVPLKVGLHEVEVKAAVYNRFLMDGVKKPLKVVVSPWGTCSPLVTPRVPPIPLADGVQREEVHAIDLSDQVPDTDSETRILLQGTPVAQLTEDAIDAERLKNLIVIPSGCGEQNMKSMTPTVIAVHYLDQTEQWEKLGPTKRKEALQLIETGYSQQLAYRQDNSAYAAYLDRKPSTWLTAYVVKVFSLAANLIAIQADVICGAVKWLILHRQNPDGVFREDAPVMSQAMTGGYQESEEKDVSLTAFVLIALEEAKDICKQRVNSLEKNINKAGDYIEFHYRNLRRPYSVAIAGYALARLGRLKEDLLKKFLSTAKEKTSWEEPGKHLYNVEATSYALLAQLVLKDFDSARPIASWLNEQRYYEGGYGSTQATFMVFQALAQFQKDVPDHKDLNLEVSIELPSRSSAIRHTILWESASLQRSAETKKNEDFVVTAKGKGQGTLSVVTMYHAKLKSKHTCKKFDLRVDIRRAPEDGKRRPQEALNTMILDICTRYLGDQDATMSILDISMMTGFSPDTGDLDLLSNGVDRYISMYELNKAFSNKNTVTIYLDKISHDQEDCLTFKVHQYFNVGLIQPGSVKVYSYYNLDENCIRFYHPDKEDGLLSKLCHKDMCRCAEGGCREAWKGGHTPPDPPSMGVAQGVYKTRLLKKELSEDFDDYVMVVEQIIKSGSDEVQVGQERRFISHIKCREALKLQEGKHYLMWGIGSPLPMLSLYIIGKDTWLEQWPEADECQDEENEKLCQDLANFTENMVVFGCPS</sequence>
<dbReference type="Gene3D" id="2.60.40.1930">
    <property type="match status" value="3"/>
</dbReference>
<reference evidence="26" key="2">
    <citation type="submission" date="2025-09" db="UniProtKB">
        <authorList>
            <consortium name="Ensembl"/>
        </authorList>
    </citation>
    <scope>IDENTIFICATION</scope>
</reference>
<evidence type="ECO:0000256" key="15">
    <source>
        <dbReference type="ARBA" id="ARBA00023198"/>
    </source>
</evidence>
<evidence type="ECO:0000256" key="13">
    <source>
        <dbReference type="ARBA" id="ARBA00023162"/>
    </source>
</evidence>
<dbReference type="SMART" id="SM00643">
    <property type="entry name" value="C345C"/>
    <property type="match status" value="1"/>
</dbReference>
<dbReference type="PROSITE" id="PS00477">
    <property type="entry name" value="ALPHA_2_MACROGLOBULIN"/>
    <property type="match status" value="1"/>
</dbReference>
<dbReference type="InterPro" id="IPR008930">
    <property type="entry name" value="Terpenoid_cyclase/PrenylTrfase"/>
</dbReference>
<dbReference type="InterPro" id="IPR047565">
    <property type="entry name" value="Alpha-macroglob_thiol-ester_cl"/>
</dbReference>
<keyword evidence="5" id="KW-0597">Phosphoprotein</keyword>
<keyword evidence="10" id="KW-0180">Complement pathway</keyword>
<dbReference type="Ensembl" id="ENSLCNT00005037176.1">
    <property type="protein sequence ID" value="ENSLCNP00005033306.1"/>
    <property type="gene ID" value="ENSLCNG00005017500.1"/>
</dbReference>
<dbReference type="FunFam" id="2.60.40.10:FF:000155">
    <property type="entry name" value="complement C3 isoform X1"/>
    <property type="match status" value="1"/>
</dbReference>
<dbReference type="FunFam" id="2.40.50.120:FF:000013">
    <property type="entry name" value="Complement C3"/>
    <property type="match status" value="1"/>
</dbReference>
<feature type="domain" description="NTR" evidence="25">
    <location>
        <begin position="1493"/>
        <end position="1634"/>
    </location>
</feature>
<dbReference type="Gene3D" id="2.60.40.1940">
    <property type="match status" value="1"/>
</dbReference>
<dbReference type="SMART" id="SM01360">
    <property type="entry name" value="A2M"/>
    <property type="match status" value="1"/>
</dbReference>
<dbReference type="PANTHER" id="PTHR11412:SF81">
    <property type="entry name" value="COMPLEMENT C3"/>
    <property type="match status" value="1"/>
</dbReference>
<evidence type="ECO:0000256" key="23">
    <source>
        <dbReference type="SAM" id="SignalP"/>
    </source>
</evidence>
<evidence type="ECO:0000256" key="12">
    <source>
        <dbReference type="ARBA" id="ARBA00023157"/>
    </source>
</evidence>
<dbReference type="GO" id="GO:0005615">
    <property type="term" value="C:extracellular space"/>
    <property type="evidence" value="ECO:0007669"/>
    <property type="project" value="InterPro"/>
</dbReference>
<dbReference type="InterPro" id="IPR011625">
    <property type="entry name" value="A2M_N_BRD"/>
</dbReference>
<keyword evidence="6" id="KW-0399">Innate immunity</keyword>
<dbReference type="PRINTS" id="PR00004">
    <property type="entry name" value="ANAPHYLATOXN"/>
</dbReference>
<dbReference type="GO" id="GO:0009986">
    <property type="term" value="C:cell surface"/>
    <property type="evidence" value="ECO:0007669"/>
    <property type="project" value="UniProtKB-SubCell"/>
</dbReference>
<dbReference type="Pfam" id="PF01759">
    <property type="entry name" value="NTR"/>
    <property type="match status" value="1"/>
</dbReference>
<dbReference type="PROSITE" id="PS01177">
    <property type="entry name" value="ANAPHYLATOXIN_1"/>
    <property type="match status" value="1"/>
</dbReference>
<feature type="signal peptide" evidence="23">
    <location>
        <begin position="1"/>
        <end position="23"/>
    </location>
</feature>
<dbReference type="SUPFAM" id="SSF49410">
    <property type="entry name" value="Alpha-macroglobulin receptor domain"/>
    <property type="match status" value="1"/>
</dbReference>
<dbReference type="InterPro" id="IPR048848">
    <property type="entry name" value="C3_CUB2"/>
</dbReference>
<dbReference type="SMART" id="SM00104">
    <property type="entry name" value="ANATO"/>
    <property type="match status" value="1"/>
</dbReference>
<dbReference type="InterPro" id="IPR049466">
    <property type="entry name" value="C3_CUB1"/>
</dbReference>
<dbReference type="Pfam" id="PF07703">
    <property type="entry name" value="A2M_BRD"/>
    <property type="match status" value="1"/>
</dbReference>
<evidence type="ECO:0000256" key="19">
    <source>
        <dbReference type="ARBA" id="ARBA00093484"/>
    </source>
</evidence>
<dbReference type="FunFam" id="1.20.91.20:FF:000001">
    <property type="entry name" value="Complement C3"/>
    <property type="match status" value="1"/>
</dbReference>
<dbReference type="FunFam" id="2.60.40.1940:FF:000001">
    <property type="entry name" value="Complement component C3"/>
    <property type="match status" value="1"/>
</dbReference>
<organism evidence="26 27">
    <name type="scientific">Lynx canadensis</name>
    <name type="common">Canada lynx</name>
    <name type="synonym">Felis canadensis</name>
    <dbReference type="NCBI Taxonomy" id="61383"/>
    <lineage>
        <taxon>Eukaryota</taxon>
        <taxon>Metazoa</taxon>
        <taxon>Chordata</taxon>
        <taxon>Craniata</taxon>
        <taxon>Vertebrata</taxon>
        <taxon>Euteleostomi</taxon>
        <taxon>Mammalia</taxon>
        <taxon>Eutheria</taxon>
        <taxon>Laurasiatheria</taxon>
        <taxon>Carnivora</taxon>
        <taxon>Feliformia</taxon>
        <taxon>Felidae</taxon>
        <taxon>Felinae</taxon>
        <taxon>Lynx</taxon>
    </lineage>
</organism>
<dbReference type="InterPro" id="IPR000020">
    <property type="entry name" value="Anaphylatoxin/fibulin"/>
</dbReference>
<evidence type="ECO:0000256" key="14">
    <source>
        <dbReference type="ARBA" id="ARBA00023180"/>
    </source>
</evidence>
<dbReference type="CDD" id="cd00017">
    <property type="entry name" value="ANATO"/>
    <property type="match status" value="1"/>
</dbReference>
<dbReference type="Gene3D" id="2.60.40.690">
    <property type="entry name" value="Alpha-macroglobulin, receptor-binding domain"/>
    <property type="match status" value="1"/>
</dbReference>
<comment type="subcellular location">
    <subcellularLocation>
        <location evidence="2">Cell surface</location>
    </subcellularLocation>
    <subcellularLocation>
        <location evidence="3">Secreted</location>
    </subcellularLocation>
</comment>
<proteinExistence type="predicted"/>
<dbReference type="Pfam" id="PF17791">
    <property type="entry name" value="MG3"/>
    <property type="match status" value="1"/>
</dbReference>
<dbReference type="PROSITE" id="PS01178">
    <property type="entry name" value="ANAPHYLATOXIN_2"/>
    <property type="match status" value="1"/>
</dbReference>
<evidence type="ECO:0000256" key="6">
    <source>
        <dbReference type="ARBA" id="ARBA00022588"/>
    </source>
</evidence>
<dbReference type="Gene3D" id="2.20.130.20">
    <property type="match status" value="1"/>
</dbReference>
<keyword evidence="13" id="KW-0179">Complement alternate pathway</keyword>
<evidence type="ECO:0000256" key="17">
    <source>
        <dbReference type="ARBA" id="ARBA00093400"/>
    </source>
</evidence>
<dbReference type="InterPro" id="IPR050473">
    <property type="entry name" value="A2M/Complement_sys"/>
</dbReference>
<dbReference type="Pfam" id="PF07678">
    <property type="entry name" value="TED_complement"/>
    <property type="match status" value="1"/>
</dbReference>
<dbReference type="InterPro" id="IPR018933">
    <property type="entry name" value="Netrin_module_non-TIMP"/>
</dbReference>
<dbReference type="SUPFAM" id="SSF50242">
    <property type="entry name" value="TIMP-like"/>
    <property type="match status" value="1"/>
</dbReference>
<dbReference type="FunFam" id="2.60.40.1930:FF:000006">
    <property type="entry name" value="Complement C3"/>
    <property type="match status" value="1"/>
</dbReference>
<evidence type="ECO:0000256" key="22">
    <source>
        <dbReference type="ARBA" id="ARBA00093555"/>
    </source>
</evidence>
<evidence type="ECO:0000313" key="27">
    <source>
        <dbReference type="Proteomes" id="UP000472241"/>
    </source>
</evidence>
<dbReference type="InterPro" id="IPR011626">
    <property type="entry name" value="Alpha-macroglobulin_TED"/>
</dbReference>
<dbReference type="FunFam" id="1.50.10.20:FF:000008">
    <property type="entry name" value="Complement C3"/>
    <property type="match status" value="1"/>
</dbReference>
<evidence type="ECO:0000256" key="11">
    <source>
        <dbReference type="ARBA" id="ARBA00022966"/>
    </source>
</evidence>
<dbReference type="GO" id="GO:0006958">
    <property type="term" value="P:complement activation, classical pathway"/>
    <property type="evidence" value="ECO:0007669"/>
    <property type="project" value="UniProtKB-KW"/>
</dbReference>
<dbReference type="GO" id="GO:0006631">
    <property type="term" value="P:fatty acid metabolic process"/>
    <property type="evidence" value="ECO:0007669"/>
    <property type="project" value="UniProtKB-KW"/>
</dbReference>
<keyword evidence="15" id="KW-0395">Inflammatory response</keyword>
<dbReference type="InterPro" id="IPR041425">
    <property type="entry name" value="C3/4/5_MG1"/>
</dbReference>
<dbReference type="Pfam" id="PF21308">
    <property type="entry name" value="C3_CUB2"/>
    <property type="match status" value="1"/>
</dbReference>
<evidence type="ECO:0000256" key="2">
    <source>
        <dbReference type="ARBA" id="ARBA00004241"/>
    </source>
</evidence>
<comment type="function">
    <text evidence="16">Non-enzymatic component of C5 convertase. Generated following cleavage by C3 convertase, it covalently attaches to the surface of pathogens, where it acts as an opsonin that marks the surface of antigens for removal. Complement C3b binds covalently via its reactive thioester, to cell surface carbohydrates or immune aggregates. Together with complement C4b, it then recruits the serine protease complement C2b to form the C5 convertase, which cleaves and activate C5, the next component of the complement pathways. In the alternative complement pathway, recruits the serine protease CFB to form the C5 convertase that cleaves and activates C5.</text>
</comment>
<comment type="function">
    <text evidence="18">Precursor of non-enzymatic components of the classical, alternative, lectin and GZMK complement pathways, which consist in a cascade of proteins that leads to phagocytosis and breakdown of pathogens and signaling that strengthens the adaptive immune system.</text>
</comment>
<dbReference type="GO" id="GO:0006954">
    <property type="term" value="P:inflammatory response"/>
    <property type="evidence" value="ECO:0007669"/>
    <property type="project" value="UniProtKB-KW"/>
</dbReference>
<dbReference type="Pfam" id="PF01835">
    <property type="entry name" value="MG2"/>
    <property type="match status" value="1"/>
</dbReference>
<comment type="function">
    <text evidence="17">Adipogenic hormone that stimulates triglyceride synthesis and glucose transport in adipocytes, regulating fat storage and playing a role in postprandial triglyceride clearance. Appears to stimulate triglyceride synthesis via activation of the PLC, MAPK and AKT signaling pathways. Acts by binding to its receptor, C5AR2, activating G protein-coupled receptor signaling, promoting the phosphorylation, ARRB2-mediated internalization and endocytosis of C5AR2.</text>
</comment>
<dbReference type="Proteomes" id="UP000472241">
    <property type="component" value="Unplaced"/>
</dbReference>
<keyword evidence="8" id="KW-0276">Fatty acid metabolism</keyword>
<dbReference type="SMART" id="SM01361">
    <property type="entry name" value="A2M_recep"/>
    <property type="match status" value="1"/>
</dbReference>
<evidence type="ECO:0000256" key="9">
    <source>
        <dbReference type="ARBA" id="ARBA00022859"/>
    </source>
</evidence>
<evidence type="ECO:0000256" key="3">
    <source>
        <dbReference type="ARBA" id="ARBA00004613"/>
    </source>
</evidence>
<keyword evidence="7 23" id="KW-0732">Signal</keyword>
<dbReference type="InterPro" id="IPR036595">
    <property type="entry name" value="A-macroglobulin_rcpt-bd_sf"/>
</dbReference>
<keyword evidence="27" id="KW-1185">Reference proteome</keyword>
<dbReference type="SMART" id="SM01359">
    <property type="entry name" value="A2M_N_2"/>
    <property type="match status" value="1"/>
</dbReference>
<dbReference type="InterPro" id="IPR008993">
    <property type="entry name" value="TIMP-like_OB-fold"/>
</dbReference>
<dbReference type="InterPro" id="IPR041555">
    <property type="entry name" value="MG3"/>
</dbReference>
<dbReference type="CDD" id="cd02896">
    <property type="entry name" value="complement_C3_C4_C5"/>
    <property type="match status" value="1"/>
</dbReference>
<comment type="subunit">
    <text evidence="19">In absence of complement activation, the C3 precursor is first processed by the removal of 4 Arg residues, forming two chains, beta and alpha, linked by a disulfide bond.</text>
</comment>